<comment type="catalytic activity">
    <reaction evidence="1 7">
        <text>(2R)-3-phosphoglycerate + ATP = (2R)-3-phospho-glyceroyl phosphate + ADP</text>
        <dbReference type="Rhea" id="RHEA:14801"/>
        <dbReference type="ChEBI" id="CHEBI:30616"/>
        <dbReference type="ChEBI" id="CHEBI:57604"/>
        <dbReference type="ChEBI" id="CHEBI:58272"/>
        <dbReference type="ChEBI" id="CHEBI:456216"/>
        <dbReference type="EC" id="2.7.2.3"/>
    </reaction>
</comment>
<dbReference type="GO" id="GO:0043531">
    <property type="term" value="F:ADP binding"/>
    <property type="evidence" value="ECO:0007669"/>
    <property type="project" value="TreeGrafter"/>
</dbReference>
<dbReference type="GO" id="GO:0006096">
    <property type="term" value="P:glycolytic process"/>
    <property type="evidence" value="ECO:0007669"/>
    <property type="project" value="InterPro"/>
</dbReference>
<reference evidence="8 9" key="1">
    <citation type="journal article" date="2015" name="Nature">
        <title>rRNA introns, odd ribosomes, and small enigmatic genomes across a large radiation of phyla.</title>
        <authorList>
            <person name="Brown C.T."/>
            <person name="Hug L.A."/>
            <person name="Thomas B.C."/>
            <person name="Sharon I."/>
            <person name="Castelle C.J."/>
            <person name="Singh A."/>
            <person name="Wilkins M.J."/>
            <person name="Williams K.H."/>
            <person name="Banfield J.F."/>
        </authorList>
    </citation>
    <scope>NUCLEOTIDE SEQUENCE [LARGE SCALE GENOMIC DNA]</scope>
</reference>
<keyword evidence="5 7" id="KW-0418">Kinase</keyword>
<dbReference type="InterPro" id="IPR036043">
    <property type="entry name" value="Phosphoglycerate_kinase_sf"/>
</dbReference>
<keyword evidence="6" id="KW-0067">ATP-binding</keyword>
<proteinExistence type="inferred from homology"/>
<dbReference type="GO" id="GO:0004618">
    <property type="term" value="F:phosphoglycerate kinase activity"/>
    <property type="evidence" value="ECO:0007669"/>
    <property type="project" value="UniProtKB-EC"/>
</dbReference>
<dbReference type="EC" id="2.7.2.3" evidence="2 7"/>
<dbReference type="GO" id="GO:0005524">
    <property type="term" value="F:ATP binding"/>
    <property type="evidence" value="ECO:0007669"/>
    <property type="project" value="UniProtKB-KW"/>
</dbReference>
<comment type="similarity">
    <text evidence="7">Belongs to the phosphoglycerate kinase family.</text>
</comment>
<dbReference type="Proteomes" id="UP000034875">
    <property type="component" value="Unassembled WGS sequence"/>
</dbReference>
<dbReference type="Gene3D" id="3.40.50.1260">
    <property type="entry name" value="Phosphoglycerate kinase, N-terminal domain"/>
    <property type="match status" value="1"/>
</dbReference>
<gene>
    <name evidence="8" type="ORF">UV05_C0018G0004</name>
</gene>
<evidence type="ECO:0000256" key="1">
    <source>
        <dbReference type="ARBA" id="ARBA00000642"/>
    </source>
</evidence>
<dbReference type="GO" id="GO:0006094">
    <property type="term" value="P:gluconeogenesis"/>
    <property type="evidence" value="ECO:0007669"/>
    <property type="project" value="TreeGrafter"/>
</dbReference>
<evidence type="ECO:0000313" key="9">
    <source>
        <dbReference type="Proteomes" id="UP000034875"/>
    </source>
</evidence>
<accession>A0A0G0Z573</accession>
<name>A0A0G0Z573_9BACT</name>
<dbReference type="PANTHER" id="PTHR11406">
    <property type="entry name" value="PHOSPHOGLYCERATE KINASE"/>
    <property type="match status" value="1"/>
</dbReference>
<dbReference type="InterPro" id="IPR015824">
    <property type="entry name" value="Phosphoglycerate_kinase_N"/>
</dbReference>
<sequence>KDGVKEVEITNVKIHLPLDAVALEGRKKRICGIGAVKENEFIYDIGPDTIKLYGKIIVKSKMIVWNGPMGFIEKKPFDKGTKELLKKIARSKSFSVVGGGETLVILKKMKLASKISHISTGGGAMLEFLAGNKLPGIEVLEN</sequence>
<dbReference type="SUPFAM" id="SSF53748">
    <property type="entry name" value="Phosphoglycerate kinase"/>
    <property type="match status" value="1"/>
</dbReference>
<dbReference type="Pfam" id="PF00162">
    <property type="entry name" value="PGK"/>
    <property type="match status" value="1"/>
</dbReference>
<keyword evidence="4" id="KW-0547">Nucleotide-binding</keyword>
<evidence type="ECO:0000313" key="8">
    <source>
        <dbReference type="EMBL" id="KKS43857.1"/>
    </source>
</evidence>
<dbReference type="InterPro" id="IPR001576">
    <property type="entry name" value="Phosphoglycerate_kinase"/>
</dbReference>
<dbReference type="PANTHER" id="PTHR11406:SF23">
    <property type="entry name" value="PHOSPHOGLYCERATE KINASE 1, CHLOROPLASTIC-RELATED"/>
    <property type="match status" value="1"/>
</dbReference>
<dbReference type="PRINTS" id="PR00477">
    <property type="entry name" value="PHGLYCKINASE"/>
</dbReference>
<dbReference type="PATRIC" id="fig|1618341.3.peg.371"/>
<evidence type="ECO:0000256" key="5">
    <source>
        <dbReference type="ARBA" id="ARBA00022777"/>
    </source>
</evidence>
<protein>
    <recommendedName>
        <fullName evidence="2 7">Phosphoglycerate kinase</fullName>
        <ecNumber evidence="2 7">2.7.2.3</ecNumber>
    </recommendedName>
</protein>
<evidence type="ECO:0000256" key="7">
    <source>
        <dbReference type="RuleBase" id="RU000532"/>
    </source>
</evidence>
<evidence type="ECO:0000256" key="4">
    <source>
        <dbReference type="ARBA" id="ARBA00022741"/>
    </source>
</evidence>
<dbReference type="EMBL" id="LCCZ01000018">
    <property type="protein sequence ID" value="KKS43857.1"/>
    <property type="molecule type" value="Genomic_DNA"/>
</dbReference>
<organism evidence="8 9">
    <name type="scientific">candidate division CPR1 bacterium GW2011_GWA2_42_17</name>
    <dbReference type="NCBI Taxonomy" id="1618341"/>
    <lineage>
        <taxon>Bacteria</taxon>
        <taxon>candidate division CPR1</taxon>
    </lineage>
</organism>
<evidence type="ECO:0000256" key="3">
    <source>
        <dbReference type="ARBA" id="ARBA00022679"/>
    </source>
</evidence>
<dbReference type="AlphaFoldDB" id="A0A0G0Z573"/>
<keyword evidence="3 7" id="KW-0808">Transferase</keyword>
<feature type="non-terminal residue" evidence="8">
    <location>
        <position position="1"/>
    </location>
</feature>
<evidence type="ECO:0000256" key="2">
    <source>
        <dbReference type="ARBA" id="ARBA00013061"/>
    </source>
</evidence>
<evidence type="ECO:0000256" key="6">
    <source>
        <dbReference type="ARBA" id="ARBA00022840"/>
    </source>
</evidence>
<comment type="caution">
    <text evidence="8">The sequence shown here is derived from an EMBL/GenBank/DDBJ whole genome shotgun (WGS) entry which is preliminary data.</text>
</comment>
<dbReference type="GO" id="GO:0005829">
    <property type="term" value="C:cytosol"/>
    <property type="evidence" value="ECO:0007669"/>
    <property type="project" value="TreeGrafter"/>
</dbReference>